<evidence type="ECO:0008006" key="2">
    <source>
        <dbReference type="Google" id="ProtNLM"/>
    </source>
</evidence>
<dbReference type="PANTHER" id="PTHR33223:SF10">
    <property type="entry name" value="AMINOTRANSFERASE-LIKE PLANT MOBILE DOMAIN-CONTAINING PROTEIN"/>
    <property type="match status" value="1"/>
</dbReference>
<dbReference type="PANTHER" id="PTHR33223">
    <property type="entry name" value="CCHC-TYPE DOMAIN-CONTAINING PROTEIN"/>
    <property type="match status" value="1"/>
</dbReference>
<reference evidence="1" key="2">
    <citation type="journal article" date="2024" name="Plant">
        <title>Genomic evolution and insights into agronomic trait innovations of Sesamum species.</title>
        <authorList>
            <person name="Miao H."/>
            <person name="Wang L."/>
            <person name="Qu L."/>
            <person name="Liu H."/>
            <person name="Sun Y."/>
            <person name="Le M."/>
            <person name="Wang Q."/>
            <person name="Wei S."/>
            <person name="Zheng Y."/>
            <person name="Lin W."/>
            <person name="Duan Y."/>
            <person name="Cao H."/>
            <person name="Xiong S."/>
            <person name="Wang X."/>
            <person name="Wei L."/>
            <person name="Li C."/>
            <person name="Ma Q."/>
            <person name="Ju M."/>
            <person name="Zhao R."/>
            <person name="Li G."/>
            <person name="Mu C."/>
            <person name="Tian Q."/>
            <person name="Mei H."/>
            <person name="Zhang T."/>
            <person name="Gao T."/>
            <person name="Zhang H."/>
        </authorList>
    </citation>
    <scope>NUCLEOTIDE SEQUENCE</scope>
    <source>
        <strain evidence="1">G02</strain>
    </source>
</reference>
<organism evidence="1">
    <name type="scientific">Sesamum radiatum</name>
    <name type="common">Black benniseed</name>
    <dbReference type="NCBI Taxonomy" id="300843"/>
    <lineage>
        <taxon>Eukaryota</taxon>
        <taxon>Viridiplantae</taxon>
        <taxon>Streptophyta</taxon>
        <taxon>Embryophyta</taxon>
        <taxon>Tracheophyta</taxon>
        <taxon>Spermatophyta</taxon>
        <taxon>Magnoliopsida</taxon>
        <taxon>eudicotyledons</taxon>
        <taxon>Gunneridae</taxon>
        <taxon>Pentapetalae</taxon>
        <taxon>asterids</taxon>
        <taxon>lamiids</taxon>
        <taxon>Lamiales</taxon>
        <taxon>Pedaliaceae</taxon>
        <taxon>Sesamum</taxon>
    </lineage>
</organism>
<comment type="caution">
    <text evidence="1">The sequence shown here is derived from an EMBL/GenBank/DDBJ whole genome shotgun (WGS) entry which is preliminary data.</text>
</comment>
<reference evidence="1" key="1">
    <citation type="submission" date="2020-06" db="EMBL/GenBank/DDBJ databases">
        <authorList>
            <person name="Li T."/>
            <person name="Hu X."/>
            <person name="Zhang T."/>
            <person name="Song X."/>
            <person name="Zhang H."/>
            <person name="Dai N."/>
            <person name="Sheng W."/>
            <person name="Hou X."/>
            <person name="Wei L."/>
        </authorList>
    </citation>
    <scope>NUCLEOTIDE SEQUENCE</scope>
    <source>
        <strain evidence="1">G02</strain>
        <tissue evidence="1">Leaf</tissue>
    </source>
</reference>
<dbReference type="AlphaFoldDB" id="A0AAW2K526"/>
<evidence type="ECO:0000313" key="1">
    <source>
        <dbReference type="EMBL" id="KAL0301755.1"/>
    </source>
</evidence>
<sequence length="141" mass="15925">MKGNKNLKKVRKFWIQDPVREEEGGKPAISRAEVEDVGRQIGATNRRAEETWRNGGTKQKIIFCKQILTVVDANFRLPDLSKYDGTKDPQEHVSAFELVMNLYGHTDPINAKLFVTTLAGNAQEWFTSLPSGTIESYSQLI</sequence>
<protein>
    <recommendedName>
        <fullName evidence="2">Retrotransposon gag domain-containing protein</fullName>
    </recommendedName>
</protein>
<gene>
    <name evidence="1" type="ORF">Sradi_6452300</name>
</gene>
<dbReference type="EMBL" id="JACGWJ010000030">
    <property type="protein sequence ID" value="KAL0301755.1"/>
    <property type="molecule type" value="Genomic_DNA"/>
</dbReference>
<name>A0AAW2K526_SESRA</name>
<accession>A0AAW2K526</accession>
<proteinExistence type="predicted"/>